<keyword evidence="3" id="KW-1185">Reference proteome</keyword>
<gene>
    <name evidence="2" type="ORF">DVH24_037434</name>
</gene>
<evidence type="ECO:0000313" key="3">
    <source>
        <dbReference type="Proteomes" id="UP000290289"/>
    </source>
</evidence>
<proteinExistence type="predicted"/>
<dbReference type="Proteomes" id="UP000290289">
    <property type="component" value="Chromosome 17"/>
</dbReference>
<dbReference type="EMBL" id="RDQH01000343">
    <property type="protein sequence ID" value="RXH69650.1"/>
    <property type="molecule type" value="Genomic_DNA"/>
</dbReference>
<evidence type="ECO:0000256" key="1">
    <source>
        <dbReference type="SAM" id="MobiDB-lite"/>
    </source>
</evidence>
<sequence length="146" mass="16338">MFDPPVSEQNIDPVPRSTNCKDHHEDHHTHDHVHDPGVSSVSIVCEGNLDLEKDFGALKMPTLIFLHQVYMATQAFQLAQGNTSFKEKPEIMLSKCYTEAISLNMINETVGLSFRSLCFSAFYGNEKKGENVGLNCNFQILYAVSS</sequence>
<comment type="caution">
    <text evidence="2">The sequence shown here is derived from an EMBL/GenBank/DDBJ whole genome shotgun (WGS) entry which is preliminary data.</text>
</comment>
<accession>A0A498HG16</accession>
<feature type="region of interest" description="Disordered" evidence="1">
    <location>
        <begin position="1"/>
        <end position="33"/>
    </location>
</feature>
<organism evidence="2 3">
    <name type="scientific">Malus domestica</name>
    <name type="common">Apple</name>
    <name type="synonym">Pyrus malus</name>
    <dbReference type="NCBI Taxonomy" id="3750"/>
    <lineage>
        <taxon>Eukaryota</taxon>
        <taxon>Viridiplantae</taxon>
        <taxon>Streptophyta</taxon>
        <taxon>Embryophyta</taxon>
        <taxon>Tracheophyta</taxon>
        <taxon>Spermatophyta</taxon>
        <taxon>Magnoliopsida</taxon>
        <taxon>eudicotyledons</taxon>
        <taxon>Gunneridae</taxon>
        <taxon>Pentapetalae</taxon>
        <taxon>rosids</taxon>
        <taxon>fabids</taxon>
        <taxon>Rosales</taxon>
        <taxon>Rosaceae</taxon>
        <taxon>Amygdaloideae</taxon>
        <taxon>Maleae</taxon>
        <taxon>Malus</taxon>
    </lineage>
</organism>
<evidence type="ECO:0000313" key="2">
    <source>
        <dbReference type="EMBL" id="RXH69650.1"/>
    </source>
</evidence>
<feature type="compositionally biased region" description="Basic and acidic residues" evidence="1">
    <location>
        <begin position="19"/>
        <end position="33"/>
    </location>
</feature>
<dbReference type="AlphaFoldDB" id="A0A498HG16"/>
<reference evidence="2 3" key="1">
    <citation type="submission" date="2018-10" db="EMBL/GenBank/DDBJ databases">
        <title>A high-quality apple genome assembly.</title>
        <authorList>
            <person name="Hu J."/>
        </authorList>
    </citation>
    <scope>NUCLEOTIDE SEQUENCE [LARGE SCALE GENOMIC DNA]</scope>
    <source>
        <strain evidence="3">cv. HFTH1</strain>
        <tissue evidence="2">Young leaf</tissue>
    </source>
</reference>
<name>A0A498HG16_MALDO</name>
<dbReference type="STRING" id="3750.A0A498HG16"/>
<protein>
    <submittedName>
        <fullName evidence="2">Uncharacterized protein</fullName>
    </submittedName>
</protein>